<proteinExistence type="inferred from homology"/>
<dbReference type="GO" id="GO:0050661">
    <property type="term" value="F:NADP binding"/>
    <property type="evidence" value="ECO:0007669"/>
    <property type="project" value="InterPro"/>
</dbReference>
<protein>
    <submittedName>
        <fullName evidence="5">Decarboxylating 6-phosphogluconate dehydrogenase</fullName>
    </submittedName>
</protein>
<dbReference type="NCBIfam" id="TIGR00872">
    <property type="entry name" value="gnd_rel"/>
    <property type="match status" value="1"/>
</dbReference>
<dbReference type="UniPathway" id="UPA00115"/>
<dbReference type="GO" id="GO:0016054">
    <property type="term" value="P:organic acid catabolic process"/>
    <property type="evidence" value="ECO:0007669"/>
    <property type="project" value="UniProtKB-ARBA"/>
</dbReference>
<dbReference type="NCBIfam" id="NF007161">
    <property type="entry name" value="PRK09599.1"/>
    <property type="match status" value="1"/>
</dbReference>
<dbReference type="GO" id="GO:0004616">
    <property type="term" value="F:phosphogluconate dehydrogenase (decarboxylating) activity"/>
    <property type="evidence" value="ECO:0007669"/>
    <property type="project" value="InterPro"/>
</dbReference>
<evidence type="ECO:0000259" key="4">
    <source>
        <dbReference type="SMART" id="SM01350"/>
    </source>
</evidence>
<dbReference type="GO" id="GO:0019521">
    <property type="term" value="P:D-gluconate metabolic process"/>
    <property type="evidence" value="ECO:0007669"/>
    <property type="project" value="UniProtKB-KW"/>
</dbReference>
<dbReference type="EMBL" id="JAAGRR010000006">
    <property type="protein sequence ID" value="NDY41496.1"/>
    <property type="molecule type" value="Genomic_DNA"/>
</dbReference>
<dbReference type="RefSeq" id="WP_163297655.1">
    <property type="nucleotide sequence ID" value="NZ_JAAGRR010000006.1"/>
</dbReference>
<dbReference type="InterPro" id="IPR006114">
    <property type="entry name" value="6PGDH_C"/>
</dbReference>
<comment type="caution">
    <text evidence="5">The sequence shown here is derived from an EMBL/GenBank/DDBJ whole genome shotgun (WGS) entry which is preliminary data.</text>
</comment>
<keyword evidence="2" id="KW-0560">Oxidoreductase</keyword>
<evidence type="ECO:0000256" key="2">
    <source>
        <dbReference type="ARBA" id="ARBA00023002"/>
    </source>
</evidence>
<dbReference type="Pfam" id="PF03446">
    <property type="entry name" value="NAD_binding_2"/>
    <property type="match status" value="1"/>
</dbReference>
<dbReference type="SMART" id="SM01350">
    <property type="entry name" value="6PGD"/>
    <property type="match status" value="1"/>
</dbReference>
<evidence type="ECO:0000313" key="6">
    <source>
        <dbReference type="Proteomes" id="UP000469346"/>
    </source>
</evidence>
<dbReference type="InterPro" id="IPR006184">
    <property type="entry name" value="6PGdom_BS"/>
</dbReference>
<name>A0A6N9TSH1_DISTH</name>
<dbReference type="InterPro" id="IPR002204">
    <property type="entry name" value="3-OH-isobutyrate_DH-rel_CS"/>
</dbReference>
<dbReference type="Proteomes" id="UP000469346">
    <property type="component" value="Unassembled WGS sequence"/>
</dbReference>
<feature type="domain" description="6-phosphogluconate dehydrogenase C-terminal" evidence="4">
    <location>
        <begin position="167"/>
        <end position="303"/>
    </location>
</feature>
<dbReference type="AlphaFoldDB" id="A0A6N9TSH1"/>
<dbReference type="PRINTS" id="PR00076">
    <property type="entry name" value="6PGDHDRGNASE"/>
</dbReference>
<evidence type="ECO:0000256" key="1">
    <source>
        <dbReference type="ARBA" id="ARBA00008419"/>
    </source>
</evidence>
<reference evidence="5 6" key="1">
    <citation type="submission" date="2020-02" db="EMBL/GenBank/DDBJ databases">
        <title>Comparative genomics of sulfur disproportionating microorganisms.</title>
        <authorList>
            <person name="Ward L.M."/>
            <person name="Bertran E."/>
            <person name="Johnston D.T."/>
        </authorList>
    </citation>
    <scope>NUCLEOTIDE SEQUENCE [LARGE SCALE GENOMIC DNA]</scope>
    <source>
        <strain evidence="5 6">DSM 100025</strain>
    </source>
</reference>
<dbReference type="PROSITE" id="PS00895">
    <property type="entry name" value="3_HYDROXYISOBUT_DH"/>
    <property type="match status" value="1"/>
</dbReference>
<dbReference type="Gene3D" id="3.40.50.720">
    <property type="entry name" value="NAD(P)-binding Rossmann-like Domain"/>
    <property type="match status" value="1"/>
</dbReference>
<dbReference type="InterPro" id="IPR036291">
    <property type="entry name" value="NAD(P)-bd_dom_sf"/>
</dbReference>
<evidence type="ECO:0000313" key="5">
    <source>
        <dbReference type="EMBL" id="NDY41496.1"/>
    </source>
</evidence>
<organism evidence="5 6">
    <name type="scientific">Dissulfurirhabdus thermomarina</name>
    <dbReference type="NCBI Taxonomy" id="1765737"/>
    <lineage>
        <taxon>Bacteria</taxon>
        <taxon>Deltaproteobacteria</taxon>
        <taxon>Dissulfurirhabdaceae</taxon>
        <taxon>Dissulfurirhabdus</taxon>
    </lineage>
</organism>
<keyword evidence="3" id="KW-0311">Gluconate utilization</keyword>
<dbReference type="InterPro" id="IPR008927">
    <property type="entry name" value="6-PGluconate_DH-like_C_sf"/>
</dbReference>
<dbReference type="PANTHER" id="PTHR11811">
    <property type="entry name" value="6-PHOSPHOGLUCONATE DEHYDROGENASE"/>
    <property type="match status" value="1"/>
</dbReference>
<accession>A0A6N9TSH1</accession>
<keyword evidence="6" id="KW-1185">Reference proteome</keyword>
<gene>
    <name evidence="5" type="primary">gnd</name>
    <name evidence="5" type="ORF">G3N55_01335</name>
</gene>
<dbReference type="Pfam" id="PF00393">
    <property type="entry name" value="6PGD"/>
    <property type="match status" value="1"/>
</dbReference>
<dbReference type="SUPFAM" id="SSF48179">
    <property type="entry name" value="6-phosphogluconate dehydrogenase C-terminal domain-like"/>
    <property type="match status" value="1"/>
</dbReference>
<evidence type="ECO:0000256" key="3">
    <source>
        <dbReference type="ARBA" id="ARBA00023064"/>
    </source>
</evidence>
<dbReference type="SUPFAM" id="SSF51735">
    <property type="entry name" value="NAD(P)-binding Rossmann-fold domains"/>
    <property type="match status" value="1"/>
</dbReference>
<comment type="similarity">
    <text evidence="1">Belongs to the 6-phosphogluconate dehydrogenase family.</text>
</comment>
<dbReference type="InterPro" id="IPR006115">
    <property type="entry name" value="6PGDH_NADP-bd"/>
</dbReference>
<dbReference type="Gene3D" id="1.10.1040.10">
    <property type="entry name" value="N-(1-d-carboxylethyl)-l-norvaline Dehydrogenase, domain 2"/>
    <property type="match status" value="1"/>
</dbReference>
<dbReference type="InterPro" id="IPR006183">
    <property type="entry name" value="Pgluconate_DH"/>
</dbReference>
<dbReference type="PROSITE" id="PS00461">
    <property type="entry name" value="6PGD"/>
    <property type="match status" value="1"/>
</dbReference>
<sequence>MQIGMIGLGRMGMNMARRLLRGGHEVAAYNRTAEKVRRIEAEGAAGADSPEALVRLLDPPRVVWLMLPVGPPVDEHIERLRPHLGPGDLVVDGGNSDFRDDLRRAEALGAEGIRYVDAGVSGGVWGLEKGYCLMLGGGADDYRRLGPVLDTLAPPGGHMHCGPVGAGHFVKMVHNGIEYALMEAYGEGFELLRASPYGPHLDFGALAALWNRGSVIRSWLLELLEDVFREDPGLEEVRGVVADSGEGRWTVREAVRLGVPADAMAHALFKRFASQREDLFSDRVVAALRRAFGGHEVRRAGGGGR</sequence>
<dbReference type="InterPro" id="IPR013328">
    <property type="entry name" value="6PGD_dom2"/>
</dbReference>
<dbReference type="InterPro" id="IPR004849">
    <property type="entry name" value="6DGDH_YqeC"/>
</dbReference>
<dbReference type="GO" id="GO:0006098">
    <property type="term" value="P:pentose-phosphate shunt"/>
    <property type="evidence" value="ECO:0007669"/>
    <property type="project" value="UniProtKB-UniPathway"/>
</dbReference>